<dbReference type="EC" id="1.1.1.3" evidence="4 10"/>
<dbReference type="SUPFAM" id="SSF51735">
    <property type="entry name" value="NAD(P)-binding Rossmann-fold domains"/>
    <property type="match status" value="1"/>
</dbReference>
<feature type="domain" description="Homoserine dehydrogenase catalytic" evidence="12">
    <location>
        <begin position="150"/>
        <end position="328"/>
    </location>
</feature>
<dbReference type="PIRSF" id="PIRSF036497">
    <property type="entry name" value="HDH_short"/>
    <property type="match status" value="1"/>
</dbReference>
<sequence>MKIYISGFGSVSRSIIKLLANKQDDYQMNIRVVGIIGRHGLLEDQSGLNLQQLLESEPGSAGINAYAKRAEITLQTDYTFRGDVLVEAAPTHQAHGEPGYSYMKQAITDGLDIVAISKGALVHHFLELMELAQSHQRVIKYSGAVAAALPTLDVAEYCLAGTTITEFLAVLNGTSNYILSEMMDTGRDFSESLQRAQEKGIAETDPSLDVEGIDTANKLVILANSIFKANRSYNDASVIGITNLTKADILHAKEKGSKVRLVARATCQDQIVTLSVKTEFLSNEHPLSHVHGTNKGILFSTEEMGELFVSGGASSPTGAASAAIKDLINLTKLERSFS</sequence>
<evidence type="ECO:0000259" key="13">
    <source>
        <dbReference type="Pfam" id="PF03447"/>
    </source>
</evidence>
<proteinExistence type="inferred from homology"/>
<evidence type="ECO:0000256" key="1">
    <source>
        <dbReference type="ARBA" id="ARBA00005056"/>
    </source>
</evidence>
<name>A0ABT0XIP3_9BACI</name>
<protein>
    <recommendedName>
        <fullName evidence="5 10">Homoserine dehydrogenase</fullName>
        <ecNumber evidence="4 10">1.1.1.3</ecNumber>
    </recommendedName>
</protein>
<dbReference type="Gene3D" id="3.40.50.720">
    <property type="entry name" value="NAD(P)-binding Rossmann-like Domain"/>
    <property type="match status" value="1"/>
</dbReference>
<evidence type="ECO:0000256" key="10">
    <source>
        <dbReference type="RuleBase" id="RU000579"/>
    </source>
</evidence>
<dbReference type="PANTHER" id="PTHR43331:SF1">
    <property type="entry name" value="HOMOSERINE DEHYDROGENASE"/>
    <property type="match status" value="1"/>
</dbReference>
<dbReference type="GO" id="GO:0004412">
    <property type="term" value="F:homoserine dehydrogenase activity"/>
    <property type="evidence" value="ECO:0007669"/>
    <property type="project" value="UniProtKB-EC"/>
</dbReference>
<dbReference type="InterPro" id="IPR022697">
    <property type="entry name" value="HDH_short"/>
</dbReference>
<dbReference type="InterPro" id="IPR001342">
    <property type="entry name" value="HDH_cat"/>
</dbReference>
<keyword evidence="9 10" id="KW-0486">Methionine biosynthesis</keyword>
<evidence type="ECO:0000256" key="11">
    <source>
        <dbReference type="RuleBase" id="RU004171"/>
    </source>
</evidence>
<dbReference type="PANTHER" id="PTHR43331">
    <property type="entry name" value="HOMOSERINE DEHYDROGENASE"/>
    <property type="match status" value="1"/>
</dbReference>
<comment type="pathway">
    <text evidence="2 10">Amino-acid biosynthesis; L-methionine biosynthesis via de novo pathway; L-homoserine from L-aspartate: step 3/3.</text>
</comment>
<dbReference type="InterPro" id="IPR005106">
    <property type="entry name" value="Asp/hSer_DH_NAD-bd"/>
</dbReference>
<dbReference type="Pfam" id="PF03447">
    <property type="entry name" value="NAD_binding_3"/>
    <property type="match status" value="1"/>
</dbReference>
<evidence type="ECO:0000256" key="4">
    <source>
        <dbReference type="ARBA" id="ARBA00013213"/>
    </source>
</evidence>
<evidence type="ECO:0000259" key="12">
    <source>
        <dbReference type="Pfam" id="PF00742"/>
    </source>
</evidence>
<evidence type="ECO:0000256" key="5">
    <source>
        <dbReference type="ARBA" id="ARBA00013376"/>
    </source>
</evidence>
<evidence type="ECO:0000313" key="15">
    <source>
        <dbReference type="Proteomes" id="UP001203665"/>
    </source>
</evidence>
<dbReference type="Gene3D" id="3.30.360.10">
    <property type="entry name" value="Dihydrodipicolinate Reductase, domain 2"/>
    <property type="match status" value="1"/>
</dbReference>
<dbReference type="SUPFAM" id="SSF55347">
    <property type="entry name" value="Glyceraldehyde-3-phosphate dehydrogenase-like, C-terminal domain"/>
    <property type="match status" value="1"/>
</dbReference>
<keyword evidence="8 10" id="KW-0560">Oxidoreductase</keyword>
<dbReference type="Proteomes" id="UP001203665">
    <property type="component" value="Unassembled WGS sequence"/>
</dbReference>
<dbReference type="EMBL" id="JAMQJY010000001">
    <property type="protein sequence ID" value="MCM2675785.1"/>
    <property type="molecule type" value="Genomic_DNA"/>
</dbReference>
<dbReference type="InterPro" id="IPR036291">
    <property type="entry name" value="NAD(P)-bd_dom_sf"/>
</dbReference>
<keyword evidence="10" id="KW-0521">NADP</keyword>
<evidence type="ECO:0000256" key="7">
    <source>
        <dbReference type="ARBA" id="ARBA00022697"/>
    </source>
</evidence>
<comment type="similarity">
    <text evidence="3 11">Belongs to the homoserine dehydrogenase family.</text>
</comment>
<evidence type="ECO:0000256" key="9">
    <source>
        <dbReference type="ARBA" id="ARBA00023167"/>
    </source>
</evidence>
<evidence type="ECO:0000256" key="8">
    <source>
        <dbReference type="ARBA" id="ARBA00023002"/>
    </source>
</evidence>
<evidence type="ECO:0000256" key="3">
    <source>
        <dbReference type="ARBA" id="ARBA00006753"/>
    </source>
</evidence>
<keyword evidence="6 10" id="KW-0028">Amino-acid biosynthesis</keyword>
<feature type="domain" description="Aspartate/homoserine dehydrogenase NAD-binding" evidence="13">
    <location>
        <begin position="7"/>
        <end position="140"/>
    </location>
</feature>
<dbReference type="NCBIfam" id="NF005290">
    <property type="entry name" value="PRK06813.1"/>
    <property type="match status" value="1"/>
</dbReference>
<dbReference type="PROSITE" id="PS01042">
    <property type="entry name" value="HOMOSER_DHGENASE"/>
    <property type="match status" value="1"/>
</dbReference>
<keyword evidence="15" id="KW-1185">Reference proteome</keyword>
<comment type="caution">
    <text evidence="14">The sequence shown here is derived from an EMBL/GenBank/DDBJ whole genome shotgun (WGS) entry which is preliminary data.</text>
</comment>
<dbReference type="RefSeq" id="WP_251606972.1">
    <property type="nucleotide sequence ID" value="NZ_JAMQJY010000001.1"/>
</dbReference>
<evidence type="ECO:0000256" key="6">
    <source>
        <dbReference type="ARBA" id="ARBA00022605"/>
    </source>
</evidence>
<dbReference type="InterPro" id="IPR019811">
    <property type="entry name" value="HDH_CS"/>
</dbReference>
<reference evidence="14" key="1">
    <citation type="submission" date="2022-06" db="EMBL/GenBank/DDBJ databases">
        <title>Alkalicoccobacillus porphyridii sp. nov., isolated from a marine red alga, Porphyridium purpureum and reclassification of Shouchella plakortidis and Shouchella gibsonii as Alkalicoccobacillus plakortidis comb. nov. and Alkalicoccobacillus gibsonii comb. nov.</title>
        <authorList>
            <person name="Kim K.H."/>
            <person name="Lee J.K."/>
            <person name="Han D.M."/>
            <person name="Baek J.H."/>
            <person name="Jeon C.O."/>
        </authorList>
    </citation>
    <scope>NUCLEOTIDE SEQUENCE</scope>
    <source>
        <strain evidence="14">DSM 19153</strain>
    </source>
</reference>
<accession>A0ABT0XIP3</accession>
<comment type="catalytic activity">
    <reaction evidence="10">
        <text>L-homoserine + NADP(+) = L-aspartate 4-semialdehyde + NADPH + H(+)</text>
        <dbReference type="Rhea" id="RHEA:15761"/>
        <dbReference type="ChEBI" id="CHEBI:15378"/>
        <dbReference type="ChEBI" id="CHEBI:57476"/>
        <dbReference type="ChEBI" id="CHEBI:57783"/>
        <dbReference type="ChEBI" id="CHEBI:58349"/>
        <dbReference type="ChEBI" id="CHEBI:537519"/>
        <dbReference type="EC" id="1.1.1.3"/>
    </reaction>
</comment>
<evidence type="ECO:0000313" key="14">
    <source>
        <dbReference type="EMBL" id="MCM2675785.1"/>
    </source>
</evidence>
<organism evidence="14 15">
    <name type="scientific">Alkalicoccobacillus plakortidis</name>
    <dbReference type="NCBI Taxonomy" id="444060"/>
    <lineage>
        <taxon>Bacteria</taxon>
        <taxon>Bacillati</taxon>
        <taxon>Bacillota</taxon>
        <taxon>Bacilli</taxon>
        <taxon>Bacillales</taxon>
        <taxon>Bacillaceae</taxon>
        <taxon>Alkalicoccobacillus</taxon>
    </lineage>
</organism>
<evidence type="ECO:0000256" key="2">
    <source>
        <dbReference type="ARBA" id="ARBA00005062"/>
    </source>
</evidence>
<dbReference type="Pfam" id="PF00742">
    <property type="entry name" value="Homoserine_dh"/>
    <property type="match status" value="1"/>
</dbReference>
<gene>
    <name evidence="14" type="ORF">NDM98_09960</name>
</gene>
<keyword evidence="7 10" id="KW-0791">Threonine biosynthesis</keyword>
<comment type="pathway">
    <text evidence="1 10">Amino-acid biosynthesis; L-threonine biosynthesis; L-threonine from L-aspartate: step 3/5.</text>
</comment>